<evidence type="ECO:0000256" key="7">
    <source>
        <dbReference type="ARBA" id="ARBA00023125"/>
    </source>
</evidence>
<feature type="region of interest" description="Disordered" evidence="11">
    <location>
        <begin position="1"/>
        <end position="20"/>
    </location>
</feature>
<dbReference type="Pfam" id="PF00096">
    <property type="entry name" value="zf-C2H2"/>
    <property type="match status" value="3"/>
</dbReference>
<evidence type="ECO:0000256" key="9">
    <source>
        <dbReference type="ARBA" id="ARBA00023242"/>
    </source>
</evidence>
<feature type="region of interest" description="Disordered" evidence="11">
    <location>
        <begin position="516"/>
        <end position="595"/>
    </location>
</feature>
<keyword evidence="6" id="KW-0805">Transcription regulation</keyword>
<feature type="compositionally biased region" description="Basic and acidic residues" evidence="11">
    <location>
        <begin position="8"/>
        <end position="20"/>
    </location>
</feature>
<keyword evidence="14" id="KW-1185">Reference proteome</keyword>
<reference evidence="13" key="2">
    <citation type="submission" date="2025-08" db="UniProtKB">
        <authorList>
            <consortium name="Ensembl"/>
        </authorList>
    </citation>
    <scope>IDENTIFICATION</scope>
    <source>
        <strain evidence="13">breed Abyssinian</strain>
    </source>
</reference>
<keyword evidence="9" id="KW-0539">Nucleus</keyword>
<keyword evidence="7" id="KW-0238">DNA-binding</keyword>
<dbReference type="PROSITE" id="PS00028">
    <property type="entry name" value="ZINC_FINGER_C2H2_1"/>
    <property type="match status" value="5"/>
</dbReference>
<evidence type="ECO:0000256" key="11">
    <source>
        <dbReference type="SAM" id="MobiDB-lite"/>
    </source>
</evidence>
<keyword evidence="2" id="KW-0479">Metal-binding</keyword>
<dbReference type="PANTHER" id="PTHR46105:SF5">
    <property type="entry name" value="ZINC FINGER AND BTB DOMAIN-CONTAINING PROTEIN 44 ISOFORM X1"/>
    <property type="match status" value="1"/>
</dbReference>
<feature type="domain" description="C2H2-type" evidence="12">
    <location>
        <begin position="384"/>
        <end position="411"/>
    </location>
</feature>
<evidence type="ECO:0000256" key="2">
    <source>
        <dbReference type="ARBA" id="ARBA00022723"/>
    </source>
</evidence>
<feature type="region of interest" description="Disordered" evidence="11">
    <location>
        <begin position="636"/>
        <end position="655"/>
    </location>
</feature>
<evidence type="ECO:0000256" key="3">
    <source>
        <dbReference type="ARBA" id="ARBA00022737"/>
    </source>
</evidence>
<evidence type="ECO:0000259" key="12">
    <source>
        <dbReference type="PROSITE" id="PS50157"/>
    </source>
</evidence>
<feature type="region of interest" description="Disordered" evidence="11">
    <location>
        <begin position="122"/>
        <end position="267"/>
    </location>
</feature>
<feature type="compositionally biased region" description="Acidic residues" evidence="11">
    <location>
        <begin position="189"/>
        <end position="202"/>
    </location>
</feature>
<evidence type="ECO:0000256" key="8">
    <source>
        <dbReference type="ARBA" id="ARBA00023163"/>
    </source>
</evidence>
<dbReference type="PANTHER" id="PTHR46105">
    <property type="entry name" value="AGAP004733-PA"/>
    <property type="match status" value="1"/>
</dbReference>
<feature type="compositionally biased region" description="Low complexity" evidence="11">
    <location>
        <begin position="243"/>
        <end position="261"/>
    </location>
</feature>
<evidence type="ECO:0000313" key="14">
    <source>
        <dbReference type="Proteomes" id="UP000823872"/>
    </source>
</evidence>
<sequence>MASSPVDASRRRQEKRRQLDARRSKCRIRLGGHMEQWCLLKERLGFSLHSQLAKFLLDRYTSSGCVLCAGPEPLPPKGLQYLVLLSHAHSRECSLVPGLRGPGGQDGGLVWECSAGHTFSWGPSSGPISPEEPKPVFRPSTAPRSWCPEARSGQAPAGLESEHDERTQEARSPSREVGPLLETFPPPGEEGEEEDEDEEEMLSEASPWTYSSSPDDSDPDAPRLLPSPVTHTLKEGETPPAPAALLNPLAVPSSSTSSLSSGALPTEVGVQPELRGTPQAAQQTEPLASPGIQAQSALTLAWEEDTAQIGPKRIRKAAKRELLPCDFPGCGRIFSNRQYLNHHKKYQHIHQKSFSCPEPACGKSFNFKKHLKEHVKLHSDTRDYICEFCARSFRTSSNLVIHRRIHTGEKPLQCEICGFTCRQKASLNWHRRKHAETAATLRFPCEFCGKRFEKPDSVAAHCSKSHPALLPAPQESPGPLEPCPSISASVTLRSDDESRPSLVPEALTTLHQQAGCDSMQSTGSFQRDSWSRNGEPREKAAEKLSSGTRRQEDRKAGGLSLWPPCDHYLKRQDNKSIQEGELEETQAGKRGRDKRRQYRWETRKKTFEGTVAAMGTHQYLGFLPCLGFPSSLHLYPRGSRKDGQEELTREMDVGA</sequence>
<gene>
    <name evidence="13" type="primary">ZNF692</name>
</gene>
<feature type="compositionally biased region" description="Basic and acidic residues" evidence="11">
    <location>
        <begin position="567"/>
        <end position="578"/>
    </location>
</feature>
<evidence type="ECO:0000256" key="5">
    <source>
        <dbReference type="ARBA" id="ARBA00022833"/>
    </source>
</evidence>
<dbReference type="SMART" id="SM00355">
    <property type="entry name" value="ZnF_C2H2"/>
    <property type="match status" value="5"/>
</dbReference>
<organism evidence="13 14">
    <name type="scientific">Felis catus</name>
    <name type="common">Cat</name>
    <name type="synonym">Felis silvestris catus</name>
    <dbReference type="NCBI Taxonomy" id="9685"/>
    <lineage>
        <taxon>Eukaryota</taxon>
        <taxon>Metazoa</taxon>
        <taxon>Chordata</taxon>
        <taxon>Craniata</taxon>
        <taxon>Vertebrata</taxon>
        <taxon>Euteleostomi</taxon>
        <taxon>Mammalia</taxon>
        <taxon>Eutheria</taxon>
        <taxon>Laurasiatheria</taxon>
        <taxon>Carnivora</taxon>
        <taxon>Feliformia</taxon>
        <taxon>Felidae</taxon>
        <taxon>Felinae</taxon>
        <taxon>Felis</taxon>
    </lineage>
</organism>
<name>A0ABI8A8J7_FELCA</name>
<keyword evidence="8" id="KW-0804">Transcription</keyword>
<feature type="compositionally biased region" description="Basic and acidic residues" evidence="11">
    <location>
        <begin position="639"/>
        <end position="655"/>
    </location>
</feature>
<evidence type="ECO:0000256" key="4">
    <source>
        <dbReference type="ARBA" id="ARBA00022771"/>
    </source>
</evidence>
<protein>
    <recommendedName>
        <fullName evidence="12">C2H2-type domain-containing protein</fullName>
    </recommendedName>
</protein>
<dbReference type="PROSITE" id="PS50157">
    <property type="entry name" value="ZINC_FINGER_C2H2_2"/>
    <property type="match status" value="5"/>
</dbReference>
<dbReference type="Gene3D" id="3.30.160.60">
    <property type="entry name" value="Classic Zinc Finger"/>
    <property type="match status" value="5"/>
</dbReference>
<dbReference type="Proteomes" id="UP000823872">
    <property type="component" value="Chromosome A1"/>
</dbReference>
<comment type="subcellular location">
    <subcellularLocation>
        <location evidence="1">Nucleus</location>
    </subcellularLocation>
</comment>
<feature type="domain" description="C2H2-type" evidence="12">
    <location>
        <begin position="354"/>
        <end position="383"/>
    </location>
</feature>
<dbReference type="InterPro" id="IPR050457">
    <property type="entry name" value="ZnFinger_BTB_dom_contain"/>
</dbReference>
<dbReference type="Ensembl" id="ENSFCTT00005079653.1">
    <property type="protein sequence ID" value="ENSFCTP00005055548.1"/>
    <property type="gene ID" value="ENSFCTG00005028119.1"/>
</dbReference>
<dbReference type="SUPFAM" id="SSF57667">
    <property type="entry name" value="beta-beta-alpha zinc fingers"/>
    <property type="match status" value="3"/>
</dbReference>
<keyword evidence="3" id="KW-0677">Repeat</keyword>
<keyword evidence="4 10" id="KW-0863">Zinc-finger</keyword>
<accession>A0ABI8A8J7</accession>
<feature type="compositionally biased region" description="Basic and acidic residues" evidence="11">
    <location>
        <begin position="160"/>
        <end position="174"/>
    </location>
</feature>
<evidence type="ECO:0000256" key="1">
    <source>
        <dbReference type="ARBA" id="ARBA00004123"/>
    </source>
</evidence>
<evidence type="ECO:0000256" key="10">
    <source>
        <dbReference type="PROSITE-ProRule" id="PRU00042"/>
    </source>
</evidence>
<feature type="compositionally biased region" description="Polar residues" evidence="11">
    <location>
        <begin position="518"/>
        <end position="532"/>
    </location>
</feature>
<keyword evidence="5" id="KW-0862">Zinc</keyword>
<feature type="domain" description="C2H2-type" evidence="12">
    <location>
        <begin position="412"/>
        <end position="439"/>
    </location>
</feature>
<dbReference type="InterPro" id="IPR013087">
    <property type="entry name" value="Znf_C2H2_type"/>
</dbReference>
<feature type="domain" description="C2H2-type" evidence="12">
    <location>
        <begin position="323"/>
        <end position="353"/>
    </location>
</feature>
<evidence type="ECO:0000313" key="13">
    <source>
        <dbReference type="Ensembl" id="ENSFCTP00005055548.1"/>
    </source>
</evidence>
<reference evidence="13 14" key="1">
    <citation type="submission" date="2021-02" db="EMBL/GenBank/DDBJ databases">
        <title>Safari Cat Assemblies.</title>
        <authorList>
            <person name="Bredemeyer K.R."/>
            <person name="Murphy W.J."/>
        </authorList>
    </citation>
    <scope>NUCLEOTIDE SEQUENCE [LARGE SCALE GENOMIC DNA]</scope>
</reference>
<dbReference type="GeneTree" id="ENSGT00940000161175"/>
<proteinExistence type="predicted"/>
<feature type="domain" description="C2H2-type" evidence="12">
    <location>
        <begin position="443"/>
        <end position="471"/>
    </location>
</feature>
<reference evidence="13" key="3">
    <citation type="submission" date="2025-09" db="UniProtKB">
        <authorList>
            <consortium name="Ensembl"/>
        </authorList>
    </citation>
    <scope>IDENTIFICATION</scope>
    <source>
        <strain evidence="13">breed Abyssinian</strain>
    </source>
</reference>
<evidence type="ECO:0000256" key="6">
    <source>
        <dbReference type="ARBA" id="ARBA00023015"/>
    </source>
</evidence>
<dbReference type="InterPro" id="IPR036236">
    <property type="entry name" value="Znf_C2H2_sf"/>
</dbReference>